<dbReference type="Proteomes" id="UP001485459">
    <property type="component" value="Chromosome"/>
</dbReference>
<evidence type="ECO:0000313" key="2">
    <source>
        <dbReference type="Proteomes" id="UP001485459"/>
    </source>
</evidence>
<sequence>MNIILTESQKAELANSVYTFFEGPGHGWLKVPLSHILMLGIEHDITPCSFISRRHGYLEEDDDFGTFQKAYYSAIGDGKVKLQIREIYSVNAPGISMHRFYGYRLKIEERKNASIRPMIRKLKGNSRSRKV</sequence>
<name>A0ABZ2YRE8_9BACT</name>
<dbReference type="RefSeq" id="WP_341836881.1">
    <property type="nucleotide sequence ID" value="NZ_CP149822.1"/>
</dbReference>
<protein>
    <recommendedName>
        <fullName evidence="3">FHA domain-containing protein</fullName>
    </recommendedName>
</protein>
<gene>
    <name evidence="1" type="ORF">WJU16_03175</name>
</gene>
<reference evidence="2" key="1">
    <citation type="submission" date="2024-03" db="EMBL/GenBank/DDBJ databases">
        <title>Chitinophaga horti sp. nov., isolated from garden soil.</title>
        <authorList>
            <person name="Lee D.S."/>
            <person name="Han D.M."/>
            <person name="Baek J.H."/>
            <person name="Choi D.G."/>
            <person name="Jeon J.H."/>
            <person name="Jeon C.O."/>
        </authorList>
    </citation>
    <scope>NUCLEOTIDE SEQUENCE [LARGE SCALE GENOMIC DNA]</scope>
    <source>
        <strain evidence="2">GPA1</strain>
    </source>
</reference>
<evidence type="ECO:0000313" key="1">
    <source>
        <dbReference type="EMBL" id="WZN42038.1"/>
    </source>
</evidence>
<organism evidence="1 2">
    <name type="scientific">Chitinophaga pollutisoli</name>
    <dbReference type="NCBI Taxonomy" id="3133966"/>
    <lineage>
        <taxon>Bacteria</taxon>
        <taxon>Pseudomonadati</taxon>
        <taxon>Bacteroidota</taxon>
        <taxon>Chitinophagia</taxon>
        <taxon>Chitinophagales</taxon>
        <taxon>Chitinophagaceae</taxon>
        <taxon>Chitinophaga</taxon>
    </lineage>
</organism>
<dbReference type="EMBL" id="CP149822">
    <property type="protein sequence ID" value="WZN42038.1"/>
    <property type="molecule type" value="Genomic_DNA"/>
</dbReference>
<proteinExistence type="predicted"/>
<evidence type="ECO:0008006" key="3">
    <source>
        <dbReference type="Google" id="ProtNLM"/>
    </source>
</evidence>
<accession>A0ABZ2YRE8</accession>
<keyword evidence="2" id="KW-1185">Reference proteome</keyword>